<evidence type="ECO:0000256" key="4">
    <source>
        <dbReference type="ARBA" id="ARBA00022723"/>
    </source>
</evidence>
<keyword evidence="2" id="KW-0489">Methyltransferase</keyword>
<evidence type="ECO:0000256" key="2">
    <source>
        <dbReference type="ARBA" id="ARBA00022603"/>
    </source>
</evidence>
<dbReference type="InterPro" id="IPR029063">
    <property type="entry name" value="SAM-dependent_MTases_sf"/>
</dbReference>
<keyword evidence="5" id="KW-0460">Magnesium</keyword>
<dbReference type="GO" id="GO:0046872">
    <property type="term" value="F:metal ion binding"/>
    <property type="evidence" value="ECO:0007669"/>
    <property type="project" value="UniProtKB-KW"/>
</dbReference>
<dbReference type="Gramene" id="OIT01724">
    <property type="protein sequence ID" value="OIT01724"/>
    <property type="gene ID" value="A4A49_03200"/>
</dbReference>
<evidence type="ECO:0000256" key="3">
    <source>
        <dbReference type="ARBA" id="ARBA00022679"/>
    </source>
</evidence>
<keyword evidence="3" id="KW-0808">Transferase</keyword>
<dbReference type="PANTHER" id="PTHR31009">
    <property type="entry name" value="S-ADENOSYL-L-METHIONINE:CARBOXYL METHYLTRANSFERASE FAMILY PROTEIN"/>
    <property type="match status" value="1"/>
</dbReference>
<name>A0A1J6IBB3_NICAT</name>
<dbReference type="KEGG" id="nau:109228177"/>
<comment type="caution">
    <text evidence="6">The sequence shown here is derived from an EMBL/GenBank/DDBJ whole genome shotgun (WGS) entry which is preliminary data.</text>
</comment>
<keyword evidence="7" id="KW-1185">Reference proteome</keyword>
<dbReference type="Gene3D" id="1.10.1200.270">
    <property type="entry name" value="Methyltransferase, alpha-helical capping domain"/>
    <property type="match status" value="1"/>
</dbReference>
<protein>
    <submittedName>
        <fullName evidence="6">Jasmonate o-methyltransferase</fullName>
    </submittedName>
</protein>
<dbReference type="GO" id="GO:0008168">
    <property type="term" value="F:methyltransferase activity"/>
    <property type="evidence" value="ECO:0007669"/>
    <property type="project" value="UniProtKB-KW"/>
</dbReference>
<dbReference type="OMA" id="NVIDMVH"/>
<evidence type="ECO:0000313" key="6">
    <source>
        <dbReference type="EMBL" id="OIT01724.1"/>
    </source>
</evidence>
<sequence>MVLEKSLPMTAGDSECSYANNSILQRTVIVKAKPVLEDTVKSMFKNGDFPKCFTMADLGCSSGPNTLLSISNVIDMVHNLCKEKNKYDEPPDFQVYLNDLPDNDFNSVFKSIPSFLENLKKEKGDKFGNNCYIAGVPGSFYERLFPSNSLNFVHSSYSLHWLSQVPKGLEINKGSIFISKSSPPQVLEAYFKQFEKDFSSFLHFRSQELISGGHMVLVCVGRSSPDPKSYDSCCLMDLLTKSLLHLAAEGKIKEDEIDSFNMPSYTPYEEEIKKIIQKEGSFTLERLEAFGSDMAAIENPNGKHFEDSAKLAVKTIRAVTEVMLASHFGTSIIDNLFEIYIKYVTEYLSMGSTIKFFNISLCLQKN</sequence>
<dbReference type="GO" id="GO:0032259">
    <property type="term" value="P:methylation"/>
    <property type="evidence" value="ECO:0007669"/>
    <property type="project" value="UniProtKB-KW"/>
</dbReference>
<keyword evidence="4" id="KW-0479">Metal-binding</keyword>
<evidence type="ECO:0000256" key="5">
    <source>
        <dbReference type="ARBA" id="ARBA00022842"/>
    </source>
</evidence>
<comment type="similarity">
    <text evidence="1">Belongs to the methyltransferase superfamily. Type-7 methyltransferase family.</text>
</comment>
<organism evidence="6 7">
    <name type="scientific">Nicotiana attenuata</name>
    <name type="common">Coyote tobacco</name>
    <dbReference type="NCBI Taxonomy" id="49451"/>
    <lineage>
        <taxon>Eukaryota</taxon>
        <taxon>Viridiplantae</taxon>
        <taxon>Streptophyta</taxon>
        <taxon>Embryophyta</taxon>
        <taxon>Tracheophyta</taxon>
        <taxon>Spermatophyta</taxon>
        <taxon>Magnoliopsida</taxon>
        <taxon>eudicotyledons</taxon>
        <taxon>Gunneridae</taxon>
        <taxon>Pentapetalae</taxon>
        <taxon>asterids</taxon>
        <taxon>lamiids</taxon>
        <taxon>Solanales</taxon>
        <taxon>Solanaceae</taxon>
        <taxon>Nicotianoideae</taxon>
        <taxon>Nicotianeae</taxon>
        <taxon>Nicotiana</taxon>
    </lineage>
</organism>
<dbReference type="Proteomes" id="UP000187609">
    <property type="component" value="Unassembled WGS sequence"/>
</dbReference>
<dbReference type="OrthoDB" id="1523883at2759"/>
<proteinExistence type="inferred from homology"/>
<dbReference type="Gene3D" id="3.40.50.150">
    <property type="entry name" value="Vaccinia Virus protein VP39"/>
    <property type="match status" value="1"/>
</dbReference>
<gene>
    <name evidence="6" type="primary">JMT_2</name>
    <name evidence="6" type="ORF">A4A49_03200</name>
</gene>
<reference evidence="6" key="1">
    <citation type="submission" date="2016-11" db="EMBL/GenBank/DDBJ databases">
        <title>The genome of Nicotiana attenuata.</title>
        <authorList>
            <person name="Xu S."/>
            <person name="Brockmoeller T."/>
            <person name="Gaquerel E."/>
            <person name="Navarro A."/>
            <person name="Kuhl H."/>
            <person name="Gase K."/>
            <person name="Ling Z."/>
            <person name="Zhou W."/>
            <person name="Kreitzer C."/>
            <person name="Stanke M."/>
            <person name="Tang H."/>
            <person name="Lyons E."/>
            <person name="Pandey P."/>
            <person name="Pandey S.P."/>
            <person name="Timmermann B."/>
            <person name="Baldwin I.T."/>
        </authorList>
    </citation>
    <scope>NUCLEOTIDE SEQUENCE [LARGE SCALE GENOMIC DNA]</scope>
    <source>
        <strain evidence="6">UT</strain>
    </source>
</reference>
<evidence type="ECO:0000256" key="1">
    <source>
        <dbReference type="ARBA" id="ARBA00007967"/>
    </source>
</evidence>
<dbReference type="STRING" id="49451.A0A1J6IBB3"/>
<dbReference type="EMBL" id="MJEQ01037188">
    <property type="protein sequence ID" value="OIT01724.1"/>
    <property type="molecule type" value="Genomic_DNA"/>
</dbReference>
<dbReference type="SUPFAM" id="SSF53335">
    <property type="entry name" value="S-adenosyl-L-methionine-dependent methyltransferases"/>
    <property type="match status" value="1"/>
</dbReference>
<dbReference type="SMR" id="A0A1J6IBB3"/>
<dbReference type="GeneID" id="109228177"/>
<dbReference type="InterPro" id="IPR005299">
    <property type="entry name" value="MeTrfase_7"/>
</dbReference>
<dbReference type="InterPro" id="IPR042086">
    <property type="entry name" value="MeTrfase_capping"/>
</dbReference>
<dbReference type="AlphaFoldDB" id="A0A1J6IBB3"/>
<accession>A0A1J6IBB3</accession>
<dbReference type="Pfam" id="PF03492">
    <property type="entry name" value="Methyltransf_7"/>
    <property type="match status" value="1"/>
</dbReference>
<evidence type="ECO:0000313" key="7">
    <source>
        <dbReference type="Proteomes" id="UP000187609"/>
    </source>
</evidence>